<feature type="region of interest" description="Disordered" evidence="1">
    <location>
        <begin position="28"/>
        <end position="58"/>
    </location>
</feature>
<reference evidence="2 3" key="1">
    <citation type="submission" date="2024-04" db="EMBL/GenBank/DDBJ databases">
        <title>Phyllosticta paracitricarpa is synonymous to the EU quarantine fungus P. citricarpa based on phylogenomic analyses.</title>
        <authorList>
            <consortium name="Lawrence Berkeley National Laboratory"/>
            <person name="Van Ingen-Buijs V.A."/>
            <person name="Van Westerhoven A.C."/>
            <person name="Haridas S."/>
            <person name="Skiadas P."/>
            <person name="Martin F."/>
            <person name="Groenewald J.Z."/>
            <person name="Crous P.W."/>
            <person name="Seidl M.F."/>
        </authorList>
    </citation>
    <scope>NUCLEOTIDE SEQUENCE [LARGE SCALE GENOMIC DNA]</scope>
    <source>
        <strain evidence="2 3">CBS 122670</strain>
    </source>
</reference>
<name>A0ABR1MNW9_9PEZI</name>
<gene>
    <name evidence="2" type="ORF">IWX46DRAFT_230084</name>
</gene>
<sequence>MPMQITNDERCGNPDALDHLLHQVASKRRRSLPQGNQIGAHEAPRADEAQGARARGVKHHATALEGVERGKGSVLEVGNGVCDGGRGGVVEGRSGGRAARRRGDLRRRLLQRGADGLDGRCGGRGRDGERCQLAAQRGEERRDLVNVGEKGIGGVRGAACCCSAWSKKGKERKRKHNGEKKEAHGEVSVVDAEVLRVEDDGGSQLPDAVTER</sequence>
<comment type="caution">
    <text evidence="2">The sequence shown here is derived from an EMBL/GenBank/DDBJ whole genome shotgun (WGS) entry which is preliminary data.</text>
</comment>
<accession>A0ABR1MNW9</accession>
<proteinExistence type="predicted"/>
<evidence type="ECO:0000313" key="2">
    <source>
        <dbReference type="EMBL" id="KAK7554770.1"/>
    </source>
</evidence>
<dbReference type="EMBL" id="JBBPDW010000003">
    <property type="protein sequence ID" value="KAK7554770.1"/>
    <property type="molecule type" value="Genomic_DNA"/>
</dbReference>
<feature type="region of interest" description="Disordered" evidence="1">
    <location>
        <begin position="167"/>
        <end position="186"/>
    </location>
</feature>
<protein>
    <submittedName>
        <fullName evidence="2">Uncharacterized protein</fullName>
    </submittedName>
</protein>
<evidence type="ECO:0000256" key="1">
    <source>
        <dbReference type="SAM" id="MobiDB-lite"/>
    </source>
</evidence>
<feature type="compositionally biased region" description="Basic residues" evidence="1">
    <location>
        <begin position="167"/>
        <end position="178"/>
    </location>
</feature>
<keyword evidence="3" id="KW-1185">Reference proteome</keyword>
<organism evidence="2 3">
    <name type="scientific">Phyllosticta citricarpa</name>
    <dbReference type="NCBI Taxonomy" id="55181"/>
    <lineage>
        <taxon>Eukaryota</taxon>
        <taxon>Fungi</taxon>
        <taxon>Dikarya</taxon>
        <taxon>Ascomycota</taxon>
        <taxon>Pezizomycotina</taxon>
        <taxon>Dothideomycetes</taxon>
        <taxon>Dothideomycetes incertae sedis</taxon>
        <taxon>Botryosphaeriales</taxon>
        <taxon>Phyllostictaceae</taxon>
        <taxon>Phyllosticta</taxon>
    </lineage>
</organism>
<dbReference type="Proteomes" id="UP001365128">
    <property type="component" value="Unassembled WGS sequence"/>
</dbReference>
<evidence type="ECO:0000313" key="3">
    <source>
        <dbReference type="Proteomes" id="UP001365128"/>
    </source>
</evidence>